<dbReference type="AlphaFoldDB" id="A0A0B6ZYY5"/>
<organism evidence="1">
    <name type="scientific">Arion vulgaris</name>
    <dbReference type="NCBI Taxonomy" id="1028688"/>
    <lineage>
        <taxon>Eukaryota</taxon>
        <taxon>Metazoa</taxon>
        <taxon>Spiralia</taxon>
        <taxon>Lophotrochozoa</taxon>
        <taxon>Mollusca</taxon>
        <taxon>Gastropoda</taxon>
        <taxon>Heterobranchia</taxon>
        <taxon>Euthyneura</taxon>
        <taxon>Panpulmonata</taxon>
        <taxon>Eupulmonata</taxon>
        <taxon>Stylommatophora</taxon>
        <taxon>Helicina</taxon>
        <taxon>Arionoidea</taxon>
        <taxon>Arionidae</taxon>
        <taxon>Arion</taxon>
    </lineage>
</organism>
<protein>
    <submittedName>
        <fullName evidence="1">Uncharacterized protein</fullName>
    </submittedName>
</protein>
<name>A0A0B6ZYY5_9EUPU</name>
<evidence type="ECO:0000313" key="1">
    <source>
        <dbReference type="EMBL" id="CEK73021.1"/>
    </source>
</evidence>
<sequence length="59" mass="7123">MPRNMQRRDFEAEINNMRKSCKKLQEIANDKNAWHELATGLCPNWVLKRHKRKDDNKSK</sequence>
<reference evidence="1" key="1">
    <citation type="submission" date="2014-12" db="EMBL/GenBank/DDBJ databases">
        <title>Insight into the proteome of Arion vulgaris.</title>
        <authorList>
            <person name="Aradska J."/>
            <person name="Bulat T."/>
            <person name="Smidak R."/>
            <person name="Sarate P."/>
            <person name="Gangsoo J."/>
            <person name="Sialana F."/>
            <person name="Bilban M."/>
            <person name="Lubec G."/>
        </authorList>
    </citation>
    <scope>NUCLEOTIDE SEQUENCE</scope>
    <source>
        <tissue evidence="1">Skin</tissue>
    </source>
</reference>
<dbReference type="EMBL" id="HACG01026156">
    <property type="protein sequence ID" value="CEK73021.1"/>
    <property type="molecule type" value="Transcribed_RNA"/>
</dbReference>
<accession>A0A0B6ZYY5</accession>
<gene>
    <name evidence="1" type="primary">ORF84937</name>
</gene>
<proteinExistence type="predicted"/>